<feature type="transmembrane region" description="Helical" evidence="13">
    <location>
        <begin position="248"/>
        <end position="269"/>
    </location>
</feature>
<evidence type="ECO:0000256" key="11">
    <source>
        <dbReference type="ARBA" id="ARBA00023136"/>
    </source>
</evidence>
<feature type="transmembrane region" description="Helical" evidence="13">
    <location>
        <begin position="341"/>
        <end position="360"/>
    </location>
</feature>
<dbReference type="GO" id="GO:0005886">
    <property type="term" value="C:plasma membrane"/>
    <property type="evidence" value="ECO:0007669"/>
    <property type="project" value="UniProtKB-SubCell"/>
</dbReference>
<comment type="similarity">
    <text evidence="2">Belongs to the TrkH potassium transport family.</text>
</comment>
<dbReference type="PANTHER" id="PTHR32024">
    <property type="entry name" value="TRK SYSTEM POTASSIUM UPTAKE PROTEIN TRKG-RELATED"/>
    <property type="match status" value="1"/>
</dbReference>
<dbReference type="PANTHER" id="PTHR32024:SF2">
    <property type="entry name" value="TRK SYSTEM POTASSIUM UPTAKE PROTEIN TRKG-RELATED"/>
    <property type="match status" value="1"/>
</dbReference>
<keyword evidence="15" id="KW-1185">Reference proteome</keyword>
<organism evidence="14 15">
    <name type="scientific">Faecalitalea cylindroides</name>
    <dbReference type="NCBI Taxonomy" id="39483"/>
    <lineage>
        <taxon>Bacteria</taxon>
        <taxon>Bacillati</taxon>
        <taxon>Bacillota</taxon>
        <taxon>Erysipelotrichia</taxon>
        <taxon>Erysipelotrichales</taxon>
        <taxon>Erysipelotrichaceae</taxon>
        <taxon>Faecalitalea</taxon>
    </lineage>
</organism>
<feature type="transmembrane region" description="Helical" evidence="13">
    <location>
        <begin position="281"/>
        <end position="303"/>
    </location>
</feature>
<evidence type="ECO:0000256" key="12">
    <source>
        <dbReference type="PIRSR" id="PIRSR006247-1"/>
    </source>
</evidence>
<feature type="binding site" evidence="12">
    <location>
        <position position="229"/>
    </location>
    <ligand>
        <name>K(+)</name>
        <dbReference type="ChEBI" id="CHEBI:29103"/>
    </ligand>
</feature>
<dbReference type="GO" id="GO:0046872">
    <property type="term" value="F:metal ion binding"/>
    <property type="evidence" value="ECO:0007669"/>
    <property type="project" value="UniProtKB-KW"/>
</dbReference>
<keyword evidence="4" id="KW-1003">Cell membrane</keyword>
<dbReference type="EMBL" id="NFKM01000001">
    <property type="protein sequence ID" value="OUP61820.1"/>
    <property type="molecule type" value="Genomic_DNA"/>
</dbReference>
<accession>A0A1Y4M0X2</accession>
<keyword evidence="7 13" id="KW-0812">Transmembrane</keyword>
<dbReference type="Proteomes" id="UP000195447">
    <property type="component" value="Unassembled WGS sequence"/>
</dbReference>
<feature type="transmembrane region" description="Helical" evidence="13">
    <location>
        <begin position="192"/>
        <end position="216"/>
    </location>
</feature>
<feature type="binding site" evidence="12">
    <location>
        <position position="442"/>
    </location>
    <ligand>
        <name>K(+)</name>
        <dbReference type="ChEBI" id="CHEBI:29103"/>
    </ligand>
</feature>
<protein>
    <submittedName>
        <fullName evidence="14">Potassium transporter KefA</fullName>
    </submittedName>
</protein>
<dbReference type="PIRSF" id="PIRSF006247">
    <property type="entry name" value="TrkH"/>
    <property type="match status" value="1"/>
</dbReference>
<dbReference type="RefSeq" id="WP_022355411.1">
    <property type="nucleotide sequence ID" value="NZ_CALHAA010000003.1"/>
</dbReference>
<feature type="transmembrane region" description="Helical" evidence="13">
    <location>
        <begin position="49"/>
        <end position="67"/>
    </location>
</feature>
<keyword evidence="8 12" id="KW-0630">Potassium</keyword>
<dbReference type="InterPro" id="IPR004772">
    <property type="entry name" value="TrkH"/>
</dbReference>
<feature type="binding site" evidence="12">
    <location>
        <position position="441"/>
    </location>
    <ligand>
        <name>K(+)</name>
        <dbReference type="ChEBI" id="CHEBI:29103"/>
    </ligand>
</feature>
<evidence type="ECO:0000313" key="15">
    <source>
        <dbReference type="Proteomes" id="UP000195447"/>
    </source>
</evidence>
<evidence type="ECO:0000256" key="1">
    <source>
        <dbReference type="ARBA" id="ARBA00004429"/>
    </source>
</evidence>
<keyword evidence="6" id="KW-0633">Potassium transport</keyword>
<sequence length="498" mass="55984">MMYSLNRTLQTFNWRVIFNIIGHVLMIEGCLLLFPLIVDLIYSQNVWSAYLKTIVICLVIGFPLSRMKEKHKSYFAKDGFVAVGLSWAILSFFGGLPFFFTQEIPSLVDCFFETVSGFTTTGSSILTDVEALSQASLLWRSFTHWVGGMGVLVFILAIIPRSNDRTMHIMRAEAPGPVIGKLVPRLKDSAAILYKIYFVLTIIMILFLLAGGMPLFDSLCTAFGTAGTGGFSIKNVGMAYYNSVYLEMVVTFFMLLFGINFNLFYFLLIKNVKAVWKNEELRTYLIIVAFSILMIMCNIVHLYDNSWFEAFRYASFQVASIISTTGFSSTDFNLWPQFSKMVLLLLMIIGACAGSTAGGIKVSRFLILLKKTKLDIQKLLHPQKVEAITMDQKIVDEQVVHQILSYFFCFMLILGSILLIVSLDDFDLETTLSACFTCIGNVGPGLGMAGPLSNFSMFSDLSKIVLSFAMLIGRLEIYPIIIFIVPLFATRKTKRHRD</sequence>
<gene>
    <name evidence="14" type="ORF">B5F14_00050</name>
</gene>
<keyword evidence="3" id="KW-0813">Transport</keyword>
<evidence type="ECO:0000256" key="2">
    <source>
        <dbReference type="ARBA" id="ARBA00009137"/>
    </source>
</evidence>
<dbReference type="InterPro" id="IPR003445">
    <property type="entry name" value="Cat_transpt"/>
</dbReference>
<evidence type="ECO:0000256" key="6">
    <source>
        <dbReference type="ARBA" id="ARBA00022538"/>
    </source>
</evidence>
<evidence type="ECO:0000256" key="10">
    <source>
        <dbReference type="ARBA" id="ARBA00023065"/>
    </source>
</evidence>
<keyword evidence="5" id="KW-0997">Cell inner membrane</keyword>
<evidence type="ECO:0000256" key="9">
    <source>
        <dbReference type="ARBA" id="ARBA00022989"/>
    </source>
</evidence>
<dbReference type="Pfam" id="PF02386">
    <property type="entry name" value="TrkH"/>
    <property type="match status" value="1"/>
</dbReference>
<evidence type="ECO:0000256" key="7">
    <source>
        <dbReference type="ARBA" id="ARBA00022692"/>
    </source>
</evidence>
<feature type="binding site" evidence="12">
    <location>
        <position position="324"/>
    </location>
    <ligand>
        <name>K(+)</name>
        <dbReference type="ChEBI" id="CHEBI:29103"/>
    </ligand>
</feature>
<comment type="subcellular location">
    <subcellularLocation>
        <location evidence="1">Cell inner membrane</location>
        <topology evidence="1">Multi-pass membrane protein</topology>
    </subcellularLocation>
</comment>
<keyword evidence="9 13" id="KW-1133">Transmembrane helix</keyword>
<evidence type="ECO:0000256" key="5">
    <source>
        <dbReference type="ARBA" id="ARBA00022519"/>
    </source>
</evidence>
<evidence type="ECO:0000256" key="13">
    <source>
        <dbReference type="SAM" id="Phobius"/>
    </source>
</evidence>
<name>A0A1Y4M0X2_9FIRM</name>
<feature type="transmembrane region" description="Helical" evidence="13">
    <location>
        <begin position="142"/>
        <end position="160"/>
    </location>
</feature>
<comment type="caution">
    <text evidence="14">The sequence shown here is derived from an EMBL/GenBank/DDBJ whole genome shotgun (WGS) entry which is preliminary data.</text>
</comment>
<keyword evidence="10" id="KW-0406">Ion transport</keyword>
<feature type="transmembrane region" description="Helical" evidence="13">
    <location>
        <begin position="464"/>
        <end position="489"/>
    </location>
</feature>
<feature type="binding site" evidence="12">
    <location>
        <position position="325"/>
    </location>
    <ligand>
        <name>K(+)</name>
        <dbReference type="ChEBI" id="CHEBI:29103"/>
    </ligand>
</feature>
<keyword evidence="11 13" id="KW-0472">Membrane</keyword>
<reference evidence="15" key="1">
    <citation type="submission" date="2017-04" db="EMBL/GenBank/DDBJ databases">
        <title>Function of individual gut microbiota members based on whole genome sequencing of pure cultures obtained from chicken caecum.</title>
        <authorList>
            <person name="Medvecky M."/>
            <person name="Cejkova D."/>
            <person name="Polansky O."/>
            <person name="Karasova D."/>
            <person name="Kubasova T."/>
            <person name="Cizek A."/>
            <person name="Rychlik I."/>
        </authorList>
    </citation>
    <scope>NUCLEOTIDE SEQUENCE [LARGE SCALE GENOMIC DNA]</scope>
    <source>
        <strain evidence="15">An178</strain>
    </source>
</reference>
<evidence type="ECO:0000256" key="3">
    <source>
        <dbReference type="ARBA" id="ARBA00022448"/>
    </source>
</evidence>
<dbReference type="AlphaFoldDB" id="A0A1Y4M0X2"/>
<proteinExistence type="inferred from homology"/>
<feature type="binding site" evidence="12">
    <location>
        <position position="121"/>
    </location>
    <ligand>
        <name>K(+)</name>
        <dbReference type="ChEBI" id="CHEBI:29103"/>
    </ligand>
</feature>
<dbReference type="GO" id="GO:0015379">
    <property type="term" value="F:potassium:chloride symporter activity"/>
    <property type="evidence" value="ECO:0007669"/>
    <property type="project" value="InterPro"/>
</dbReference>
<feature type="transmembrane region" description="Helical" evidence="13">
    <location>
        <begin position="403"/>
        <end position="423"/>
    </location>
</feature>
<keyword evidence="12" id="KW-0479">Metal-binding</keyword>
<evidence type="ECO:0000313" key="14">
    <source>
        <dbReference type="EMBL" id="OUP61820.1"/>
    </source>
</evidence>
<evidence type="ECO:0000256" key="8">
    <source>
        <dbReference type="ARBA" id="ARBA00022958"/>
    </source>
</evidence>
<feature type="binding site" evidence="12">
    <location>
        <position position="120"/>
    </location>
    <ligand>
        <name>K(+)</name>
        <dbReference type="ChEBI" id="CHEBI:29103"/>
    </ligand>
</feature>
<feature type="transmembrane region" description="Helical" evidence="13">
    <location>
        <begin position="79"/>
        <end position="100"/>
    </location>
</feature>
<evidence type="ECO:0000256" key="4">
    <source>
        <dbReference type="ARBA" id="ARBA00022475"/>
    </source>
</evidence>
<feature type="transmembrane region" description="Helical" evidence="13">
    <location>
        <begin position="12"/>
        <end position="37"/>
    </location>
</feature>